<dbReference type="GO" id="GO:0005737">
    <property type="term" value="C:cytoplasm"/>
    <property type="evidence" value="ECO:0007669"/>
    <property type="project" value="TreeGrafter"/>
</dbReference>
<keyword evidence="10 12" id="KW-0238">DNA-binding</keyword>
<feature type="compositionally biased region" description="Low complexity" evidence="15">
    <location>
        <begin position="466"/>
        <end position="480"/>
    </location>
</feature>
<comment type="cofactor">
    <cofactor evidence="13 14">
        <name>Zn(2+)</name>
        <dbReference type="ChEBI" id="CHEBI:29105"/>
    </cofactor>
    <text evidence="13 14">Binds 1 zinc ion per monomer.</text>
</comment>
<evidence type="ECO:0000256" key="13">
    <source>
        <dbReference type="PIRNR" id="PIRNR002811"/>
    </source>
</evidence>
<evidence type="ECO:0000256" key="14">
    <source>
        <dbReference type="PIRSR" id="PIRSR002811-1"/>
    </source>
</evidence>
<dbReference type="Gene3D" id="3.40.1360.10">
    <property type="match status" value="1"/>
</dbReference>
<dbReference type="GO" id="GO:0003677">
    <property type="term" value="F:DNA binding"/>
    <property type="evidence" value="ECO:0007669"/>
    <property type="project" value="UniProtKB-KW"/>
</dbReference>
<dbReference type="GO" id="GO:0003899">
    <property type="term" value="F:DNA-directed RNA polymerase activity"/>
    <property type="evidence" value="ECO:0007669"/>
    <property type="project" value="UniProtKB-UniRule"/>
</dbReference>
<evidence type="ECO:0000313" key="17">
    <source>
        <dbReference type="EMBL" id="SDT25794.1"/>
    </source>
</evidence>
<comment type="function">
    <text evidence="12 13">RNA polymerase that catalyzes the synthesis of short RNA molecules used as primers for DNA polymerase during DNA replication.</text>
</comment>
<dbReference type="InterPro" id="IPR034151">
    <property type="entry name" value="TOPRIM_DnaG_bac"/>
</dbReference>
<evidence type="ECO:0000256" key="8">
    <source>
        <dbReference type="ARBA" id="ARBA00022833"/>
    </source>
</evidence>
<comment type="catalytic activity">
    <reaction evidence="12">
        <text>ssDNA + n NTP = ssDNA/pppN(pN)n-1 hybrid + (n-1) diphosphate.</text>
        <dbReference type="EC" id="2.7.7.101"/>
    </reaction>
</comment>
<dbReference type="Gene3D" id="3.90.580.10">
    <property type="entry name" value="Zinc finger, CHC2-type domain"/>
    <property type="match status" value="1"/>
</dbReference>
<feature type="domain" description="Toprim" evidence="16">
    <location>
        <begin position="259"/>
        <end position="343"/>
    </location>
</feature>
<dbReference type="InterPro" id="IPR013173">
    <property type="entry name" value="DNA_primase_DnaG_DnaB-bd_dom"/>
</dbReference>
<accession>A0A1H1YWH1</accession>
<name>A0A1H1YWH1_9ACTN</name>
<keyword evidence="9" id="KW-0460">Magnesium</keyword>
<feature type="region of interest" description="Disordered" evidence="15">
    <location>
        <begin position="431"/>
        <end position="481"/>
    </location>
</feature>
<dbReference type="RefSeq" id="WP_091528228.1">
    <property type="nucleotide sequence ID" value="NZ_LT629772.1"/>
</dbReference>
<proteinExistence type="inferred from homology"/>
<keyword evidence="18" id="KW-1185">Reference proteome</keyword>
<dbReference type="Pfam" id="PF10410">
    <property type="entry name" value="DnaB_bind"/>
    <property type="match status" value="1"/>
</dbReference>
<dbReference type="InterPro" id="IPR037068">
    <property type="entry name" value="DNA_primase_core_N_sf"/>
</dbReference>
<dbReference type="PANTHER" id="PTHR30313">
    <property type="entry name" value="DNA PRIMASE"/>
    <property type="match status" value="1"/>
</dbReference>
<keyword evidence="11 12" id="KW-0804">Transcription</keyword>
<dbReference type="InterPro" id="IPR013264">
    <property type="entry name" value="DNAG_N"/>
</dbReference>
<dbReference type="SUPFAM" id="SSF56731">
    <property type="entry name" value="DNA primase core"/>
    <property type="match status" value="1"/>
</dbReference>
<organism evidence="17 18">
    <name type="scientific">Microlunatus soli</name>
    <dbReference type="NCBI Taxonomy" id="630515"/>
    <lineage>
        <taxon>Bacteria</taxon>
        <taxon>Bacillati</taxon>
        <taxon>Actinomycetota</taxon>
        <taxon>Actinomycetes</taxon>
        <taxon>Propionibacteriales</taxon>
        <taxon>Propionibacteriaceae</taxon>
        <taxon>Microlunatus</taxon>
    </lineage>
</organism>
<comment type="subunit">
    <text evidence="12">Monomer. Interacts with DnaB.</text>
</comment>
<dbReference type="SMART" id="SM00766">
    <property type="entry name" value="DnaG_DnaB_bind"/>
    <property type="match status" value="1"/>
</dbReference>
<evidence type="ECO:0000259" key="16">
    <source>
        <dbReference type="PROSITE" id="PS50880"/>
    </source>
</evidence>
<keyword evidence="7 14" id="KW-0863">Zinc-finger</keyword>
<dbReference type="Gene3D" id="3.90.980.10">
    <property type="entry name" value="DNA primase, catalytic core, N-terminal domain"/>
    <property type="match status" value="1"/>
</dbReference>
<dbReference type="InterPro" id="IPR030846">
    <property type="entry name" value="DnaG_bac"/>
</dbReference>
<dbReference type="SMART" id="SM00493">
    <property type="entry name" value="TOPRIM"/>
    <property type="match status" value="1"/>
</dbReference>
<evidence type="ECO:0000256" key="1">
    <source>
        <dbReference type="ARBA" id="ARBA00022478"/>
    </source>
</evidence>
<dbReference type="GO" id="GO:0008270">
    <property type="term" value="F:zinc ion binding"/>
    <property type="evidence" value="ECO:0007669"/>
    <property type="project" value="UniProtKB-KW"/>
</dbReference>
<keyword evidence="4 12" id="KW-0548">Nucleotidyltransferase</keyword>
<keyword evidence="2 12" id="KW-0639">Primosome</keyword>
<dbReference type="SUPFAM" id="SSF57783">
    <property type="entry name" value="Zinc beta-ribbon"/>
    <property type="match status" value="1"/>
</dbReference>
<evidence type="ECO:0000256" key="15">
    <source>
        <dbReference type="SAM" id="MobiDB-lite"/>
    </source>
</evidence>
<feature type="compositionally biased region" description="Basic and acidic residues" evidence="15">
    <location>
        <begin position="443"/>
        <end position="455"/>
    </location>
</feature>
<evidence type="ECO:0000256" key="3">
    <source>
        <dbReference type="ARBA" id="ARBA00022679"/>
    </source>
</evidence>
<dbReference type="PIRSF" id="PIRSF002811">
    <property type="entry name" value="DnaG"/>
    <property type="match status" value="1"/>
</dbReference>
<gene>
    <name evidence="12" type="primary">dnaG</name>
    <name evidence="17" type="ORF">SAMN04489812_4824</name>
</gene>
<reference evidence="17 18" key="1">
    <citation type="submission" date="2016-10" db="EMBL/GenBank/DDBJ databases">
        <authorList>
            <person name="de Groot N.N."/>
        </authorList>
    </citation>
    <scope>NUCLEOTIDE SEQUENCE [LARGE SCALE GENOMIC DNA]</scope>
    <source>
        <strain evidence="17 18">DSM 21800</strain>
    </source>
</reference>
<comment type="similarity">
    <text evidence="12 13">Belongs to the DnaG primase family.</text>
</comment>
<dbReference type="Proteomes" id="UP000199103">
    <property type="component" value="Chromosome I"/>
</dbReference>
<dbReference type="InterPro" id="IPR002694">
    <property type="entry name" value="Znf_CHC2"/>
</dbReference>
<dbReference type="GO" id="GO:0000428">
    <property type="term" value="C:DNA-directed RNA polymerase complex"/>
    <property type="evidence" value="ECO:0007669"/>
    <property type="project" value="UniProtKB-KW"/>
</dbReference>
<dbReference type="Pfam" id="PF13662">
    <property type="entry name" value="Toprim_4"/>
    <property type="match status" value="1"/>
</dbReference>
<evidence type="ECO:0000256" key="12">
    <source>
        <dbReference type="HAMAP-Rule" id="MF_00974"/>
    </source>
</evidence>
<dbReference type="InterPro" id="IPR019475">
    <property type="entry name" value="DNA_primase_DnaB-bd"/>
</dbReference>
<evidence type="ECO:0000313" key="18">
    <source>
        <dbReference type="Proteomes" id="UP000199103"/>
    </source>
</evidence>
<dbReference type="InterPro" id="IPR036977">
    <property type="entry name" value="DNA_primase_Znf_CHC2"/>
</dbReference>
<keyword evidence="3 12" id="KW-0808">Transferase</keyword>
<dbReference type="CDD" id="cd03364">
    <property type="entry name" value="TOPRIM_DnaG_primases"/>
    <property type="match status" value="1"/>
</dbReference>
<keyword evidence="1 12" id="KW-0240">DNA-directed RNA polymerase</keyword>
<evidence type="ECO:0000256" key="6">
    <source>
        <dbReference type="ARBA" id="ARBA00022723"/>
    </source>
</evidence>
<evidence type="ECO:0000256" key="10">
    <source>
        <dbReference type="ARBA" id="ARBA00023125"/>
    </source>
</evidence>
<dbReference type="AlphaFoldDB" id="A0A1H1YWH1"/>
<evidence type="ECO:0000256" key="9">
    <source>
        <dbReference type="ARBA" id="ARBA00022842"/>
    </source>
</evidence>
<dbReference type="SMART" id="SM00400">
    <property type="entry name" value="ZnF_CHCC"/>
    <property type="match status" value="1"/>
</dbReference>
<protein>
    <recommendedName>
        <fullName evidence="12 13">DNA primase</fullName>
        <ecNumber evidence="12">2.7.7.101</ecNumber>
    </recommendedName>
</protein>
<evidence type="ECO:0000256" key="5">
    <source>
        <dbReference type="ARBA" id="ARBA00022705"/>
    </source>
</evidence>
<evidence type="ECO:0000256" key="2">
    <source>
        <dbReference type="ARBA" id="ARBA00022515"/>
    </source>
</evidence>
<keyword evidence="5 12" id="KW-0235">DNA replication</keyword>
<dbReference type="GO" id="GO:0006269">
    <property type="term" value="P:DNA replication, synthesis of primer"/>
    <property type="evidence" value="ECO:0007669"/>
    <property type="project" value="UniProtKB-UniRule"/>
</dbReference>
<sequence length="640" mass="69456">MAGRINDEDIASVRERARIEDIVGSYVNLRNAGGGSMKGLCPFHDESTPSFNVTPARGLWYCFGACSEGGDVIAFMQKIENLTFTEAVQKLADRVGIQLRISDDGGPRLPAGLRVRLMEAHKEAAEFFALQLSTPDALTARQFLAERGFDRAAAEEFGVGYAPRGGRRLGQHLKARGFDEEELISGGLLRRGGYDFFSGRLLWPIRDAGKSVVGFGARRIFDDDRLPAKYINTPETPLYKKSHVLYGLDLARTEIGKRSQAVVVEGYTDVMAAHLSGVKTAVASCGTAFGADHAKILQRLMGDQGGEVIFTFDGDAAGQNAALKVFSLDSTFHAPTYVAIEPTGLDPCDLRLQHGEAAVRELVGRRQPLYRFVMSNILTKHDLDRADARVDALREAAPLVASIRDASKVGEYARELAGMLGMDIDAVRQEVNKAASRSSRRPAGQDHDRSSRGHDPQQSGAGPDGGAAHPAAAPSAADVLPDPHDRLLATERETAKLIIQVPTLCAEELPQLTTADFTHPAYAAVLRHAQKAAANVPGGDPYADWARRVATAEDNPWVNSLVVALAVEPLVTETPTRAYATAYVSKLRLLTVSRQIAQIKSRLQRTNPVEDPTTYNKTFSELVVLEAQRKQLQNRSLGLG</sequence>
<comment type="caution">
    <text evidence="12">Lacks conserved residue(s) required for the propagation of feature annotation.</text>
</comment>
<evidence type="ECO:0000256" key="4">
    <source>
        <dbReference type="ARBA" id="ARBA00022695"/>
    </source>
</evidence>
<dbReference type="STRING" id="630515.SAMN04489812_4824"/>
<dbReference type="PANTHER" id="PTHR30313:SF2">
    <property type="entry name" value="DNA PRIMASE"/>
    <property type="match status" value="1"/>
</dbReference>
<dbReference type="Pfam" id="PF01807">
    <property type="entry name" value="Zn_ribbon_DnaG"/>
    <property type="match status" value="1"/>
</dbReference>
<keyword evidence="6 13" id="KW-0479">Metal-binding</keyword>
<evidence type="ECO:0000256" key="7">
    <source>
        <dbReference type="ARBA" id="ARBA00022771"/>
    </source>
</evidence>
<dbReference type="OrthoDB" id="9803773at2"/>
<feature type="zinc finger region" description="CHC2-type" evidence="14">
    <location>
        <begin position="41"/>
        <end position="66"/>
    </location>
</feature>
<dbReference type="EMBL" id="LT629772">
    <property type="protein sequence ID" value="SDT25794.1"/>
    <property type="molecule type" value="Genomic_DNA"/>
</dbReference>
<dbReference type="Pfam" id="PF08275">
    <property type="entry name" value="DNAG_N"/>
    <property type="match status" value="1"/>
</dbReference>
<dbReference type="InterPro" id="IPR006171">
    <property type="entry name" value="TOPRIM_dom"/>
</dbReference>
<dbReference type="GO" id="GO:1990077">
    <property type="term" value="C:primosome complex"/>
    <property type="evidence" value="ECO:0007669"/>
    <property type="project" value="UniProtKB-KW"/>
</dbReference>
<keyword evidence="8 13" id="KW-0862">Zinc</keyword>
<dbReference type="InterPro" id="IPR050219">
    <property type="entry name" value="DnaG_primase"/>
</dbReference>
<dbReference type="PROSITE" id="PS50880">
    <property type="entry name" value="TOPRIM"/>
    <property type="match status" value="1"/>
</dbReference>
<dbReference type="InterPro" id="IPR006295">
    <property type="entry name" value="DNA_primase_DnaG"/>
</dbReference>
<dbReference type="HAMAP" id="MF_00974">
    <property type="entry name" value="DNA_primase_DnaG"/>
    <property type="match status" value="1"/>
</dbReference>
<dbReference type="NCBIfam" id="TIGR01391">
    <property type="entry name" value="dnaG"/>
    <property type="match status" value="1"/>
</dbReference>
<dbReference type="Pfam" id="PF08278">
    <property type="entry name" value="DnaG_DnaB_bind"/>
    <property type="match status" value="1"/>
</dbReference>
<dbReference type="EC" id="2.7.7.101" evidence="12"/>
<evidence type="ECO:0000256" key="11">
    <source>
        <dbReference type="ARBA" id="ARBA00023163"/>
    </source>
</evidence>
<dbReference type="FunFam" id="3.90.580.10:FF:000001">
    <property type="entry name" value="DNA primase"/>
    <property type="match status" value="1"/>
</dbReference>